<dbReference type="AlphaFoldDB" id="A0A412IUC8"/>
<dbReference type="OrthoDB" id="9806054at2"/>
<feature type="compositionally biased region" description="Gly residues" evidence="1">
    <location>
        <begin position="269"/>
        <end position="285"/>
    </location>
</feature>
<evidence type="ECO:0000313" key="4">
    <source>
        <dbReference type="EMBL" id="RGS43669.1"/>
    </source>
</evidence>
<sequence>MNKTLKKFLITMFIIMGIGIVFIIMYFVKSSANLKHDARNNEACKTNERLFDYADKLTDSQESTIRADIEAIQEKVGMDFVIFIVDSSTDLSDIGMYIGDSWQLASDLCDYYRFGWEAWPQGSYLDGYDTSTSVVIVANWDTGDLGYSTGGKARDRISNSKAQKIVDYGCKILRDDPVGGFERMISKTQKAMAGSGHGINFLSPFICFVVSLVLSIIFFCINYSKKAGKDTTTASTYSDGNAQIIDRRDIFIRKEVHSVKIQSSSDSSGGSGGGGGEHGGASGHF</sequence>
<accession>A0A412IUC8</accession>
<protein>
    <submittedName>
        <fullName evidence="4">TPM domain-containing protein</fullName>
    </submittedName>
</protein>
<feature type="domain" description="TPM" evidence="3">
    <location>
        <begin position="51"/>
        <end position="168"/>
    </location>
</feature>
<gene>
    <name evidence="4" type="ORF">DWX94_03625</name>
</gene>
<evidence type="ECO:0000259" key="3">
    <source>
        <dbReference type="Pfam" id="PF04536"/>
    </source>
</evidence>
<organism evidence="4 5">
    <name type="scientific">Coprococcus eutactus</name>
    <dbReference type="NCBI Taxonomy" id="33043"/>
    <lineage>
        <taxon>Bacteria</taxon>
        <taxon>Bacillati</taxon>
        <taxon>Bacillota</taxon>
        <taxon>Clostridia</taxon>
        <taxon>Lachnospirales</taxon>
        <taxon>Lachnospiraceae</taxon>
        <taxon>Coprococcus</taxon>
    </lineage>
</organism>
<dbReference type="InterPro" id="IPR007621">
    <property type="entry name" value="TPM_dom"/>
</dbReference>
<dbReference type="Proteomes" id="UP000283295">
    <property type="component" value="Unassembled WGS sequence"/>
</dbReference>
<proteinExistence type="predicted"/>
<evidence type="ECO:0000256" key="2">
    <source>
        <dbReference type="SAM" id="Phobius"/>
    </source>
</evidence>
<keyword evidence="2" id="KW-1133">Transmembrane helix</keyword>
<feature type="transmembrane region" description="Helical" evidence="2">
    <location>
        <begin position="201"/>
        <end position="221"/>
    </location>
</feature>
<comment type="caution">
    <text evidence="4">The sequence shown here is derived from an EMBL/GenBank/DDBJ whole genome shotgun (WGS) entry which is preliminary data.</text>
</comment>
<feature type="region of interest" description="Disordered" evidence="1">
    <location>
        <begin position="261"/>
        <end position="285"/>
    </location>
</feature>
<keyword evidence="2" id="KW-0812">Transmembrane</keyword>
<dbReference type="EMBL" id="QRVK01000005">
    <property type="protein sequence ID" value="RGS43669.1"/>
    <property type="molecule type" value="Genomic_DNA"/>
</dbReference>
<dbReference type="RefSeq" id="WP_119202172.1">
    <property type="nucleotide sequence ID" value="NZ_CABIWG010000006.1"/>
</dbReference>
<name>A0A412IUC8_9FIRM</name>
<reference evidence="4 5" key="1">
    <citation type="submission" date="2018-08" db="EMBL/GenBank/DDBJ databases">
        <title>A genome reference for cultivated species of the human gut microbiota.</title>
        <authorList>
            <person name="Zou Y."/>
            <person name="Xue W."/>
            <person name="Luo G."/>
        </authorList>
    </citation>
    <scope>NUCLEOTIDE SEQUENCE [LARGE SCALE GENOMIC DNA]</scope>
    <source>
        <strain evidence="4 5">AF22-21</strain>
    </source>
</reference>
<keyword evidence="2" id="KW-0472">Membrane</keyword>
<evidence type="ECO:0000256" key="1">
    <source>
        <dbReference type="SAM" id="MobiDB-lite"/>
    </source>
</evidence>
<feature type="transmembrane region" description="Helical" evidence="2">
    <location>
        <begin position="7"/>
        <end position="28"/>
    </location>
</feature>
<dbReference type="Pfam" id="PF04536">
    <property type="entry name" value="TPM_phosphatase"/>
    <property type="match status" value="1"/>
</dbReference>
<dbReference type="Gene3D" id="3.10.310.50">
    <property type="match status" value="1"/>
</dbReference>
<evidence type="ECO:0000313" key="5">
    <source>
        <dbReference type="Proteomes" id="UP000283295"/>
    </source>
</evidence>